<evidence type="ECO:0000259" key="4">
    <source>
        <dbReference type="Pfam" id="PF03446"/>
    </source>
</evidence>
<dbReference type="Pfam" id="PF03446">
    <property type="entry name" value="NAD_binding_2"/>
    <property type="match status" value="1"/>
</dbReference>
<dbReference type="Gene3D" id="1.10.1040.10">
    <property type="entry name" value="N-(1-d-carboxylethyl)-l-norvaline Dehydrogenase, domain 2"/>
    <property type="match status" value="1"/>
</dbReference>
<dbReference type="SUPFAM" id="SSF51735">
    <property type="entry name" value="NAD(P)-binding Rossmann-fold domains"/>
    <property type="match status" value="1"/>
</dbReference>
<comment type="similarity">
    <text evidence="1">Belongs to the HIBADH-related family.</text>
</comment>
<dbReference type="Pfam" id="PF14833">
    <property type="entry name" value="NAD_binding_11"/>
    <property type="match status" value="1"/>
</dbReference>
<name>A0ABX5SW57_9MICO</name>
<dbReference type="RefSeq" id="WP_135070369.1">
    <property type="nucleotide sequence ID" value="NZ_CP038266.1"/>
</dbReference>
<organism evidence="6 7">
    <name type="scientific">Microbacterium wangchenii</name>
    <dbReference type="NCBI Taxonomy" id="2541726"/>
    <lineage>
        <taxon>Bacteria</taxon>
        <taxon>Bacillati</taxon>
        <taxon>Actinomycetota</taxon>
        <taxon>Actinomycetes</taxon>
        <taxon>Micrococcales</taxon>
        <taxon>Microbacteriaceae</taxon>
        <taxon>Microbacterium</taxon>
    </lineage>
</organism>
<keyword evidence="7" id="KW-1185">Reference proteome</keyword>
<reference evidence="6 7" key="1">
    <citation type="submission" date="2019-03" db="EMBL/GenBank/DDBJ databases">
        <authorList>
            <person name="Dong K."/>
        </authorList>
    </citation>
    <scope>NUCLEOTIDE SEQUENCE [LARGE SCALE GENOMIC DNA]</scope>
    <source>
        <strain evidence="7">dk512</strain>
    </source>
</reference>
<protein>
    <submittedName>
        <fullName evidence="6">NAD(P)-dependent oxidoreductase</fullName>
    </submittedName>
</protein>
<dbReference type="Proteomes" id="UP000295748">
    <property type="component" value="Chromosome"/>
</dbReference>
<evidence type="ECO:0000313" key="6">
    <source>
        <dbReference type="EMBL" id="QBR90420.1"/>
    </source>
</evidence>
<evidence type="ECO:0000256" key="3">
    <source>
        <dbReference type="ARBA" id="ARBA00023027"/>
    </source>
</evidence>
<evidence type="ECO:0000313" key="7">
    <source>
        <dbReference type="Proteomes" id="UP000295748"/>
    </source>
</evidence>
<evidence type="ECO:0000256" key="1">
    <source>
        <dbReference type="ARBA" id="ARBA00009080"/>
    </source>
</evidence>
<keyword evidence="2" id="KW-0560">Oxidoreductase</keyword>
<dbReference type="PANTHER" id="PTHR22981:SF7">
    <property type="entry name" value="3-HYDROXYISOBUTYRATE DEHYDROGENASE, MITOCHONDRIAL"/>
    <property type="match status" value="1"/>
</dbReference>
<dbReference type="SUPFAM" id="SSF48179">
    <property type="entry name" value="6-phosphogluconate dehydrogenase C-terminal domain-like"/>
    <property type="match status" value="1"/>
</dbReference>
<dbReference type="InterPro" id="IPR006115">
    <property type="entry name" value="6PGDH_NADP-bd"/>
</dbReference>
<proteinExistence type="inferred from homology"/>
<dbReference type="InterPro" id="IPR013328">
    <property type="entry name" value="6PGD_dom2"/>
</dbReference>
<dbReference type="InterPro" id="IPR029154">
    <property type="entry name" value="HIBADH-like_NADP-bd"/>
</dbReference>
<dbReference type="InterPro" id="IPR008927">
    <property type="entry name" value="6-PGluconate_DH-like_C_sf"/>
</dbReference>
<dbReference type="InterPro" id="IPR036291">
    <property type="entry name" value="NAD(P)-bd_dom_sf"/>
</dbReference>
<dbReference type="PIRSF" id="PIRSF000103">
    <property type="entry name" value="HIBADH"/>
    <property type="match status" value="1"/>
</dbReference>
<evidence type="ECO:0000256" key="2">
    <source>
        <dbReference type="ARBA" id="ARBA00023002"/>
    </source>
</evidence>
<dbReference type="InterPro" id="IPR015815">
    <property type="entry name" value="HIBADH-related"/>
</dbReference>
<evidence type="ECO:0000259" key="5">
    <source>
        <dbReference type="Pfam" id="PF14833"/>
    </source>
</evidence>
<dbReference type="EMBL" id="CP038266">
    <property type="protein sequence ID" value="QBR90420.1"/>
    <property type="molecule type" value="Genomic_DNA"/>
</dbReference>
<dbReference type="Gene3D" id="3.40.50.720">
    <property type="entry name" value="NAD(P)-binding Rossmann-like Domain"/>
    <property type="match status" value="1"/>
</dbReference>
<feature type="domain" description="6-phosphogluconate dehydrogenase NADP-binding" evidence="4">
    <location>
        <begin position="6"/>
        <end position="162"/>
    </location>
</feature>
<gene>
    <name evidence="6" type="ORF">E4K62_18080</name>
</gene>
<dbReference type="PANTHER" id="PTHR22981">
    <property type="entry name" value="3-HYDROXYISOBUTYRATE DEHYDROGENASE-RELATED"/>
    <property type="match status" value="1"/>
</dbReference>
<sequence>MVVRTLGFIGLGVMGGAMCANLVRRSDLPVVAFDRVAAALDQAVEVGADRAGSVAEVARRADVVFLSLPSIVQVEEVVEEILAGDDRPQIIVDMSTSDVNGTRALGERASEAGVVFIDAPVARLRQAAIDGTLLITVGAEREHFDTVLPLLSTMGSDVVHAGPLGSGQVIKIINNMVVFQNINALAEAMAIGRASGVDGKVLFETLQLGSADSFQLRNAAMDSLVTDEYAPKRFPTLYAIKDLRLALTLAQEAGIHAPGATQTMELLERTRDAGYEDEYYPVMIKLIDGRG</sequence>
<accession>A0ABX5SW57</accession>
<feature type="domain" description="3-hydroxyisobutyrate dehydrogenase-like NAD-binding" evidence="5">
    <location>
        <begin position="165"/>
        <end position="286"/>
    </location>
</feature>
<keyword evidence="3" id="KW-0520">NAD</keyword>